<evidence type="ECO:0000313" key="3">
    <source>
        <dbReference type="EMBL" id="TXJ99242.1"/>
    </source>
</evidence>
<dbReference type="OrthoDB" id="1452529at2"/>
<dbReference type="EMBL" id="VNWL01000030">
    <property type="protein sequence ID" value="TXJ99242.1"/>
    <property type="molecule type" value="Genomic_DNA"/>
</dbReference>
<evidence type="ECO:0000256" key="1">
    <source>
        <dbReference type="SAM" id="Phobius"/>
    </source>
</evidence>
<keyword evidence="5" id="KW-1185">Reference proteome</keyword>
<dbReference type="AlphaFoldDB" id="A0A418N274"/>
<dbReference type="RefSeq" id="WP_119641927.1">
    <property type="nucleotide sequence ID" value="NZ_QXFJ01000031.1"/>
</dbReference>
<dbReference type="EMBL" id="QXFJ01000031">
    <property type="protein sequence ID" value="RIV67420.1"/>
    <property type="molecule type" value="Genomic_DNA"/>
</dbReference>
<dbReference type="Proteomes" id="UP000284189">
    <property type="component" value="Unassembled WGS sequence"/>
</dbReference>
<evidence type="ECO:0000313" key="2">
    <source>
        <dbReference type="EMBL" id="RIV67420.1"/>
    </source>
</evidence>
<organism evidence="2 4">
    <name type="scientific">Flagellimonas aequoris</name>
    <dbReference type="NCBI Taxonomy" id="2306997"/>
    <lineage>
        <taxon>Bacteria</taxon>
        <taxon>Pseudomonadati</taxon>
        <taxon>Bacteroidota</taxon>
        <taxon>Flavobacteriia</taxon>
        <taxon>Flavobacteriales</taxon>
        <taxon>Flavobacteriaceae</taxon>
        <taxon>Flagellimonas</taxon>
    </lineage>
</organism>
<keyword evidence="1" id="KW-1133">Transmembrane helix</keyword>
<reference evidence="3 5" key="2">
    <citation type="submission" date="2019-07" db="EMBL/GenBank/DDBJ databases">
        <title>Draft genome of two Muricauda strains isolated from deep sea.</title>
        <authorList>
            <person name="Sun C."/>
        </authorList>
    </citation>
    <scope>NUCLEOTIDE SEQUENCE [LARGE SCALE GENOMIC DNA]</scope>
    <source>
        <strain evidence="3 5">NH166</strain>
    </source>
</reference>
<keyword evidence="1" id="KW-0472">Membrane</keyword>
<gene>
    <name evidence="2" type="ORF">D2U88_17910</name>
    <name evidence="3" type="ORF">FQ019_17700</name>
</gene>
<feature type="transmembrane region" description="Helical" evidence="1">
    <location>
        <begin position="12"/>
        <end position="30"/>
    </location>
</feature>
<keyword evidence="1" id="KW-0812">Transmembrane</keyword>
<proteinExistence type="predicted"/>
<feature type="transmembrane region" description="Helical" evidence="1">
    <location>
        <begin position="36"/>
        <end position="54"/>
    </location>
</feature>
<name>A0A418N274_9FLAO</name>
<protein>
    <submittedName>
        <fullName evidence="2">Uncharacterized protein</fullName>
    </submittedName>
</protein>
<dbReference type="Proteomes" id="UP000321528">
    <property type="component" value="Unassembled WGS sequence"/>
</dbReference>
<accession>A0A418N274</accession>
<evidence type="ECO:0000313" key="4">
    <source>
        <dbReference type="Proteomes" id="UP000284189"/>
    </source>
</evidence>
<sequence>MRIAYKKRHLNVNLILGLVWAIAFFAQRFTEDSMKWTDYFWLVLSLTYLGIYVYQKQYKYIRLEKGIIKICSPFGKQMELDKIQKIKKFAGDYILKGQNKELTINTQIIDPKSLLELDTALQQLNVEWM</sequence>
<evidence type="ECO:0000313" key="5">
    <source>
        <dbReference type="Proteomes" id="UP000321528"/>
    </source>
</evidence>
<comment type="caution">
    <text evidence="2">The sequence shown here is derived from an EMBL/GenBank/DDBJ whole genome shotgun (WGS) entry which is preliminary data.</text>
</comment>
<reference evidence="2 4" key="1">
    <citation type="submission" date="2018-08" db="EMBL/GenBank/DDBJ databases">
        <title>Proposal of Muricauda 72 sp.nov. and Muricauda NH166 sp.nov., isolated from seawater.</title>
        <authorList>
            <person name="Cheng H."/>
            <person name="Wu Y.-H."/>
            <person name="Guo L.-L."/>
            <person name="Xu X.-W."/>
        </authorList>
    </citation>
    <scope>NUCLEOTIDE SEQUENCE [LARGE SCALE GENOMIC DNA]</scope>
    <source>
        <strain evidence="2 4">NH166</strain>
    </source>
</reference>